<feature type="domain" description="Class II aldolase/adducin N-terminal" evidence="3">
    <location>
        <begin position="11"/>
        <end position="187"/>
    </location>
</feature>
<dbReference type="PANTHER" id="PTHR22789:SF0">
    <property type="entry name" value="3-OXO-TETRONATE 4-PHOSPHATE DECARBOXYLASE-RELATED"/>
    <property type="match status" value="1"/>
</dbReference>
<keyword evidence="5" id="KW-1185">Reference proteome</keyword>
<evidence type="ECO:0000313" key="5">
    <source>
        <dbReference type="Proteomes" id="UP001519654"/>
    </source>
</evidence>
<dbReference type="RefSeq" id="WP_215792175.1">
    <property type="nucleotide sequence ID" value="NZ_JAHKKG010000010.1"/>
</dbReference>
<protein>
    <submittedName>
        <fullName evidence="4">Class II aldolase/adducin family protein</fullName>
    </submittedName>
</protein>
<organism evidence="4 5">
    <name type="scientific">Paractinoplanes bogorensis</name>
    <dbReference type="NCBI Taxonomy" id="1610840"/>
    <lineage>
        <taxon>Bacteria</taxon>
        <taxon>Bacillati</taxon>
        <taxon>Actinomycetota</taxon>
        <taxon>Actinomycetes</taxon>
        <taxon>Micromonosporales</taxon>
        <taxon>Micromonosporaceae</taxon>
        <taxon>Paractinoplanes</taxon>
    </lineage>
</organism>
<dbReference type="InterPro" id="IPR036409">
    <property type="entry name" value="Aldolase_II/adducin_N_sf"/>
</dbReference>
<dbReference type="InterPro" id="IPR050197">
    <property type="entry name" value="Aldolase_class_II_sugar_metab"/>
</dbReference>
<evidence type="ECO:0000313" key="4">
    <source>
        <dbReference type="EMBL" id="MBU2667918.1"/>
    </source>
</evidence>
<evidence type="ECO:0000259" key="3">
    <source>
        <dbReference type="SMART" id="SM01007"/>
    </source>
</evidence>
<accession>A0ABS5YWV2</accession>
<sequence length="210" mass="22929">MTDTDLRAVKQSVLDYCLLSMQYGLNFNTQGNISVRLGENRFLITPTDLEYDRMTADDMVIVDSEANVIEGPHQPSSEVTVHLAVYRRRPDVNAIVHTEPVFANVFGVAGEPITGALVNMVIYTKGDVPIMPFALSNRTSFGDAMCDVMGDLNAVVWANHGLLTVGDNLRDAFKTTVAVESAAKVLVHARALTDKPIVLDYKSLGITESL</sequence>
<evidence type="ECO:0000256" key="2">
    <source>
        <dbReference type="ARBA" id="ARBA00023239"/>
    </source>
</evidence>
<dbReference type="InterPro" id="IPR001303">
    <property type="entry name" value="Aldolase_II/adducin_N"/>
</dbReference>
<dbReference type="SUPFAM" id="SSF53639">
    <property type="entry name" value="AraD/HMP-PK domain-like"/>
    <property type="match status" value="1"/>
</dbReference>
<keyword evidence="1" id="KW-0479">Metal-binding</keyword>
<dbReference type="SMART" id="SM01007">
    <property type="entry name" value="Aldolase_II"/>
    <property type="match status" value="1"/>
</dbReference>
<dbReference type="PANTHER" id="PTHR22789">
    <property type="entry name" value="FUCULOSE PHOSPHATE ALDOLASE"/>
    <property type="match status" value="1"/>
</dbReference>
<reference evidence="4 5" key="1">
    <citation type="submission" date="2021-06" db="EMBL/GenBank/DDBJ databases">
        <title>Actinoplanes lichenicola sp. nov., and Actinoplanes ovalisporus sp. nov., isolated from lichen in Thailand.</title>
        <authorList>
            <person name="Saeng-In P."/>
            <person name="Kanchanasin P."/>
            <person name="Yuki M."/>
            <person name="Kudo T."/>
            <person name="Ohkuma M."/>
            <person name="Phongsopitanun W."/>
            <person name="Tanasupawat S."/>
        </authorList>
    </citation>
    <scope>NUCLEOTIDE SEQUENCE [LARGE SCALE GENOMIC DNA]</scope>
    <source>
        <strain evidence="4 5">NBRC 110975</strain>
    </source>
</reference>
<evidence type="ECO:0000256" key="1">
    <source>
        <dbReference type="ARBA" id="ARBA00022723"/>
    </source>
</evidence>
<dbReference type="EMBL" id="JAHKKG010000010">
    <property type="protein sequence ID" value="MBU2667918.1"/>
    <property type="molecule type" value="Genomic_DNA"/>
</dbReference>
<comment type="caution">
    <text evidence="4">The sequence shown here is derived from an EMBL/GenBank/DDBJ whole genome shotgun (WGS) entry which is preliminary data.</text>
</comment>
<proteinExistence type="predicted"/>
<gene>
    <name evidence="4" type="ORF">KOI35_30845</name>
</gene>
<dbReference type="Pfam" id="PF00596">
    <property type="entry name" value="Aldolase_II"/>
    <property type="match status" value="1"/>
</dbReference>
<keyword evidence="2" id="KW-0456">Lyase</keyword>
<dbReference type="Proteomes" id="UP001519654">
    <property type="component" value="Unassembled WGS sequence"/>
</dbReference>
<dbReference type="Gene3D" id="3.40.225.10">
    <property type="entry name" value="Class II aldolase/adducin N-terminal domain"/>
    <property type="match status" value="1"/>
</dbReference>
<name>A0ABS5YWV2_9ACTN</name>